<keyword evidence="2" id="KW-1185">Reference proteome</keyword>
<evidence type="ECO:0000313" key="2">
    <source>
        <dbReference type="Proteomes" id="UP000018144"/>
    </source>
</evidence>
<name>U4L560_PYROM</name>
<sequence length="45" mass="5130">MCLRIIVLLASNFSYHRYYRYSLGYDFPAQRQGQIGRGSGLGIST</sequence>
<reference evidence="1 2" key="1">
    <citation type="journal article" date="2013" name="PLoS Genet.">
        <title>The genome and development-dependent transcriptomes of Pyronema confluens: a window into fungal evolution.</title>
        <authorList>
            <person name="Traeger S."/>
            <person name="Altegoer F."/>
            <person name="Freitag M."/>
            <person name="Gabaldon T."/>
            <person name="Kempken F."/>
            <person name="Kumar A."/>
            <person name="Marcet-Houben M."/>
            <person name="Poggeler S."/>
            <person name="Stajich J.E."/>
            <person name="Nowrousian M."/>
        </authorList>
    </citation>
    <scope>NUCLEOTIDE SEQUENCE [LARGE SCALE GENOMIC DNA]</scope>
    <source>
        <strain evidence="2">CBS 100304</strain>
        <tissue evidence="1">Vegetative mycelium</tissue>
    </source>
</reference>
<protein>
    <submittedName>
        <fullName evidence="1">Uncharacterized protein</fullName>
    </submittedName>
</protein>
<dbReference type="AlphaFoldDB" id="U4L560"/>
<organism evidence="1 2">
    <name type="scientific">Pyronema omphalodes (strain CBS 100304)</name>
    <name type="common">Pyronema confluens</name>
    <dbReference type="NCBI Taxonomy" id="1076935"/>
    <lineage>
        <taxon>Eukaryota</taxon>
        <taxon>Fungi</taxon>
        <taxon>Dikarya</taxon>
        <taxon>Ascomycota</taxon>
        <taxon>Pezizomycotina</taxon>
        <taxon>Pezizomycetes</taxon>
        <taxon>Pezizales</taxon>
        <taxon>Pyronemataceae</taxon>
        <taxon>Pyronema</taxon>
    </lineage>
</organism>
<dbReference type="EMBL" id="HF935591">
    <property type="protein sequence ID" value="CCX11099.1"/>
    <property type="molecule type" value="Genomic_DNA"/>
</dbReference>
<dbReference type="Proteomes" id="UP000018144">
    <property type="component" value="Unassembled WGS sequence"/>
</dbReference>
<proteinExistence type="predicted"/>
<accession>U4L560</accession>
<evidence type="ECO:0000313" key="1">
    <source>
        <dbReference type="EMBL" id="CCX11099.1"/>
    </source>
</evidence>
<gene>
    <name evidence="1" type="ORF">PCON_10693</name>
</gene>